<reference evidence="3 4" key="1">
    <citation type="submission" date="2019-07" db="EMBL/GenBank/DDBJ databases">
        <title>Tepidimonas alkaliphilus YIM 72238 draft genome.</title>
        <authorList>
            <person name="Da Costa M.S."/>
            <person name="Froufe H.J.C."/>
            <person name="Egas C."/>
            <person name="Albuquerque L."/>
        </authorList>
    </citation>
    <scope>NUCLEOTIDE SEQUENCE [LARGE SCALE GENOMIC DNA]</scope>
    <source>
        <strain evidence="3 4">YIM 72238</strain>
    </source>
</reference>
<dbReference type="InterPro" id="IPR025392">
    <property type="entry name" value="DUF4124"/>
</dbReference>
<accession>A0A554W508</accession>
<feature type="compositionally biased region" description="Basic and acidic residues" evidence="1">
    <location>
        <begin position="128"/>
        <end position="138"/>
    </location>
</feature>
<feature type="domain" description="DUF4124" evidence="2">
    <location>
        <begin position="2"/>
        <end position="67"/>
    </location>
</feature>
<feature type="compositionally biased region" description="Low complexity" evidence="1">
    <location>
        <begin position="67"/>
        <end position="79"/>
    </location>
</feature>
<evidence type="ECO:0000313" key="4">
    <source>
        <dbReference type="Proteomes" id="UP000315736"/>
    </source>
</evidence>
<feature type="region of interest" description="Disordered" evidence="1">
    <location>
        <begin position="128"/>
        <end position="154"/>
    </location>
</feature>
<organism evidence="3 4">
    <name type="scientific">Tepidimonas alkaliphilus</name>
    <dbReference type="NCBI Taxonomy" id="2588942"/>
    <lineage>
        <taxon>Bacteria</taxon>
        <taxon>Pseudomonadati</taxon>
        <taxon>Pseudomonadota</taxon>
        <taxon>Betaproteobacteria</taxon>
        <taxon>Burkholderiales</taxon>
        <taxon>Tepidimonas</taxon>
    </lineage>
</organism>
<evidence type="ECO:0000259" key="2">
    <source>
        <dbReference type="Pfam" id="PF13511"/>
    </source>
</evidence>
<comment type="caution">
    <text evidence="3">The sequence shown here is derived from an EMBL/GenBank/DDBJ whole genome shotgun (WGS) entry which is preliminary data.</text>
</comment>
<proteinExistence type="predicted"/>
<keyword evidence="4" id="KW-1185">Reference proteome</keyword>
<name>A0A554W508_9BURK</name>
<dbReference type="Proteomes" id="UP000315736">
    <property type="component" value="Unassembled WGS sequence"/>
</dbReference>
<dbReference type="EMBL" id="VJNB01000011">
    <property type="protein sequence ID" value="TSE18666.1"/>
    <property type="molecule type" value="Genomic_DNA"/>
</dbReference>
<gene>
    <name evidence="3" type="ORF">Talka_01957</name>
</gene>
<evidence type="ECO:0000256" key="1">
    <source>
        <dbReference type="SAM" id="MobiDB-lite"/>
    </source>
</evidence>
<evidence type="ECO:0000313" key="3">
    <source>
        <dbReference type="EMBL" id="TSE18666.1"/>
    </source>
</evidence>
<feature type="region of interest" description="Disordered" evidence="1">
    <location>
        <begin position="39"/>
        <end position="80"/>
    </location>
</feature>
<feature type="compositionally biased region" description="Low complexity" evidence="1">
    <location>
        <begin position="139"/>
        <end position="149"/>
    </location>
</feature>
<dbReference type="RefSeq" id="WP_185970127.1">
    <property type="nucleotide sequence ID" value="NZ_VJNB01000011.1"/>
</dbReference>
<dbReference type="Pfam" id="PF13511">
    <property type="entry name" value="DUF4124"/>
    <property type="match status" value="1"/>
</dbReference>
<sequence length="207" mass="23077">MAAWAQTAGGSASIYTCIDAQGRLLSSDRPIPECRDRVQRELGPSGAVRRVLEPPPSAEERARAEAQQRAQAEAAARAAEAQRREQALLMRYPTPAAHQRAREAALAPVQASLQLAQQRLQQLEEEQRQLQQELERSRAASSQPPASVQRRLDDVRAQREVQRRFVADLERERARIDERFDAELAVLRRLWATPTGSSDASLPSAGR</sequence>
<dbReference type="AlphaFoldDB" id="A0A554W508"/>
<protein>
    <recommendedName>
        <fullName evidence="2">DUF4124 domain-containing protein</fullName>
    </recommendedName>
</protein>